<dbReference type="Pfam" id="PF13968">
    <property type="entry name" value="DUF4220"/>
    <property type="match status" value="1"/>
</dbReference>
<comment type="caution">
    <text evidence="2">The sequence shown here is derived from an EMBL/GenBank/DDBJ whole genome shotgun (WGS) entry which is preliminary data.</text>
</comment>
<proteinExistence type="predicted"/>
<dbReference type="InterPro" id="IPR025315">
    <property type="entry name" value="DUF4220"/>
</dbReference>
<evidence type="ECO:0000259" key="1">
    <source>
        <dbReference type="Pfam" id="PF13968"/>
    </source>
</evidence>
<evidence type="ECO:0000313" key="3">
    <source>
        <dbReference type="Proteomes" id="UP000436088"/>
    </source>
</evidence>
<dbReference type="AlphaFoldDB" id="A0A6A2ZHY3"/>
<gene>
    <name evidence="2" type="ORF">F3Y22_tig00110893pilonHSYRG00442</name>
</gene>
<feature type="domain" description="DUF4220" evidence="1">
    <location>
        <begin position="31"/>
        <end position="112"/>
    </location>
</feature>
<keyword evidence="3" id="KW-1185">Reference proteome</keyword>
<dbReference type="Proteomes" id="UP000436088">
    <property type="component" value="Unassembled WGS sequence"/>
</dbReference>
<name>A0A6A2ZHY3_HIBSY</name>
<sequence>MRKGLSLRSASSEQLQDALYTEAACSRGSETGLFESTEPEMDPRLRFLGKAYKSFENFKSLFLELPFEVSNKYHEERVFLKDKSADEAFRLVNIELQFLYDLFFTKNPLQHLIPAATSICCTNGWLLPRCIRLRPSCKEVSYVMTWVEADSDMKKFIYNGLAKEAYGKDESKQMPASLTGAIVICRIATMIVDDRSSDTENEGSGGSSLRLASNILSDYMMASFIVKKKGLKKASASSVRAGVEGYSCLLA</sequence>
<accession>A0A6A2ZHY3</accession>
<evidence type="ECO:0000313" key="2">
    <source>
        <dbReference type="EMBL" id="KAE8690752.1"/>
    </source>
</evidence>
<dbReference type="PANTHER" id="PTHR31325">
    <property type="entry name" value="OS01G0798800 PROTEIN-RELATED"/>
    <property type="match status" value="1"/>
</dbReference>
<reference evidence="2" key="1">
    <citation type="submission" date="2019-09" db="EMBL/GenBank/DDBJ databases">
        <title>Draft genome information of white flower Hibiscus syriacus.</title>
        <authorList>
            <person name="Kim Y.-M."/>
        </authorList>
    </citation>
    <scope>NUCLEOTIDE SEQUENCE [LARGE SCALE GENOMIC DNA]</scope>
    <source>
        <strain evidence="2">YM2019G1</strain>
    </source>
</reference>
<organism evidence="2 3">
    <name type="scientific">Hibiscus syriacus</name>
    <name type="common">Rose of Sharon</name>
    <dbReference type="NCBI Taxonomy" id="106335"/>
    <lineage>
        <taxon>Eukaryota</taxon>
        <taxon>Viridiplantae</taxon>
        <taxon>Streptophyta</taxon>
        <taxon>Embryophyta</taxon>
        <taxon>Tracheophyta</taxon>
        <taxon>Spermatophyta</taxon>
        <taxon>Magnoliopsida</taxon>
        <taxon>eudicotyledons</taxon>
        <taxon>Gunneridae</taxon>
        <taxon>Pentapetalae</taxon>
        <taxon>rosids</taxon>
        <taxon>malvids</taxon>
        <taxon>Malvales</taxon>
        <taxon>Malvaceae</taxon>
        <taxon>Malvoideae</taxon>
        <taxon>Hibiscus</taxon>
    </lineage>
</organism>
<dbReference type="EMBL" id="VEPZ02001150">
    <property type="protein sequence ID" value="KAE8690752.1"/>
    <property type="molecule type" value="Genomic_DNA"/>
</dbReference>
<protein>
    <recommendedName>
        <fullName evidence="1">DUF4220 domain-containing protein</fullName>
    </recommendedName>
</protein>